<proteinExistence type="predicted"/>
<gene>
    <name evidence="2" type="ORF">GH810_13130</name>
</gene>
<dbReference type="InterPro" id="IPR012902">
    <property type="entry name" value="N_methyl_site"/>
</dbReference>
<dbReference type="EMBL" id="WJBD01000016">
    <property type="protein sequence ID" value="MBC3889258.1"/>
    <property type="molecule type" value="Genomic_DNA"/>
</dbReference>
<dbReference type="Proteomes" id="UP000616595">
    <property type="component" value="Unassembled WGS sequence"/>
</dbReference>
<keyword evidence="1" id="KW-0472">Membrane</keyword>
<sequence>MKRIISNQSGVTLIELLVAFLILSIILTTIVGALMFMQKSIIGSDLKNNEAAKGQDYVDQIVTMLSNGTPPALITEVGTDEKGKAYSMDNPKLTDITTKGQFYDDKWATYPRQFYIVEYPGAGGYNIYYRGYYDNGTAQINYTAFAKKV</sequence>
<keyword evidence="1" id="KW-0812">Transmembrane</keyword>
<dbReference type="OrthoDB" id="2968679at2"/>
<reference evidence="2" key="1">
    <citation type="submission" date="2019-10" db="EMBL/GenBank/DDBJ databases">
        <authorList>
            <person name="Ross D.E."/>
            <person name="Gulliver D."/>
        </authorList>
    </citation>
    <scope>NUCLEOTIDE SEQUENCE</scope>
    <source>
        <strain evidence="2">DER-2019</strain>
    </source>
</reference>
<dbReference type="NCBIfam" id="TIGR02532">
    <property type="entry name" value="IV_pilin_GFxxxE"/>
    <property type="match status" value="1"/>
</dbReference>
<evidence type="ECO:0000313" key="2">
    <source>
        <dbReference type="EMBL" id="MBC3889258.1"/>
    </source>
</evidence>
<dbReference type="PROSITE" id="PS00409">
    <property type="entry name" value="PROKAR_NTER_METHYL"/>
    <property type="match status" value="1"/>
</dbReference>
<dbReference type="AlphaFoldDB" id="A0A923I3G1"/>
<reference evidence="2" key="2">
    <citation type="submission" date="2020-10" db="EMBL/GenBank/DDBJ databases">
        <title>Comparative genomics of the Acetobacterium genus.</title>
        <authorList>
            <person name="Marshall C."/>
            <person name="May H."/>
            <person name="Norman S."/>
        </authorList>
    </citation>
    <scope>NUCLEOTIDE SEQUENCE</scope>
    <source>
        <strain evidence="2">DER-2019</strain>
    </source>
</reference>
<name>A0A923I3G1_9FIRM</name>
<accession>A0A923I3G1</accession>
<organism evidence="2 3">
    <name type="scientific">Acetobacterium paludosum</name>
    <dbReference type="NCBI Taxonomy" id="52693"/>
    <lineage>
        <taxon>Bacteria</taxon>
        <taxon>Bacillati</taxon>
        <taxon>Bacillota</taxon>
        <taxon>Clostridia</taxon>
        <taxon>Eubacteriales</taxon>
        <taxon>Eubacteriaceae</taxon>
        <taxon>Acetobacterium</taxon>
    </lineage>
</organism>
<evidence type="ECO:0000256" key="1">
    <source>
        <dbReference type="SAM" id="Phobius"/>
    </source>
</evidence>
<feature type="transmembrane region" description="Helical" evidence="1">
    <location>
        <begin position="12"/>
        <end position="37"/>
    </location>
</feature>
<comment type="caution">
    <text evidence="2">The sequence shown here is derived from an EMBL/GenBank/DDBJ whole genome shotgun (WGS) entry which is preliminary data.</text>
</comment>
<evidence type="ECO:0000313" key="3">
    <source>
        <dbReference type="Proteomes" id="UP000616595"/>
    </source>
</evidence>
<keyword evidence="1" id="KW-1133">Transmembrane helix</keyword>
<keyword evidence="3" id="KW-1185">Reference proteome</keyword>
<protein>
    <submittedName>
        <fullName evidence="2">Prepilin-type N-terminal cleavage/methylation domain-containing protein</fullName>
    </submittedName>
</protein>
<dbReference type="Pfam" id="PF07963">
    <property type="entry name" value="N_methyl"/>
    <property type="match status" value="1"/>
</dbReference>
<dbReference type="RefSeq" id="WP_148566848.1">
    <property type="nucleotide sequence ID" value="NZ_RXYA01000006.1"/>
</dbReference>